<dbReference type="AlphaFoldDB" id="A0A5J4NV07"/>
<feature type="transmembrane region" description="Helical" evidence="6">
    <location>
        <begin position="280"/>
        <end position="300"/>
    </location>
</feature>
<dbReference type="GO" id="GO:0016020">
    <property type="term" value="C:membrane"/>
    <property type="evidence" value="ECO:0007669"/>
    <property type="project" value="UniProtKB-SubCell"/>
</dbReference>
<keyword evidence="5 6" id="KW-0472">Membrane</keyword>
<dbReference type="Pfam" id="PF05653">
    <property type="entry name" value="Mg_trans_NIPA"/>
    <property type="match status" value="1"/>
</dbReference>
<feature type="transmembrane region" description="Helical" evidence="6">
    <location>
        <begin position="12"/>
        <end position="30"/>
    </location>
</feature>
<proteinExistence type="inferred from homology"/>
<feature type="transmembrane region" description="Helical" evidence="6">
    <location>
        <begin position="110"/>
        <end position="130"/>
    </location>
</feature>
<feature type="transmembrane region" description="Helical" evidence="6">
    <location>
        <begin position="180"/>
        <end position="202"/>
    </location>
</feature>
<sequence>MEEVSKTASFSAGVALALTSTLLIGSGFIFKKRALLRSEAHGKRARDGGLVYLRDWLWWLGLSMFALGEFANFIAYALAPAAVVTPLGGLSVLVSAVLSARFLEESLNVNGKLGCFICLLGSTLVVLHAPKEQVVNSLFEIREKFFDKPFLIYGSLVLLLSLALICFLGPRFGKTNPLVYVLISAGLGSISVMACKGLGIAIGEMIAGSPSQILSSWFFWLLLVLLILGVSIQLYYLNRALDLFNTGLITALLYVFFTGSVLAASAILFREWVTLTLLDYVELLFGLVLITLGVFMMTLLKDLNGDLGPLPYLKDPVSTTRCGTKRVNHAATCHNRAGRLRAQKPIQKNGSLSSSSVSTEFCGLLVGTTSDSHSLSTDSETEQTVLHSSSRLRLSDDLQQCSPDLKLHTVNYVV</sequence>
<evidence type="ECO:0000256" key="2">
    <source>
        <dbReference type="ARBA" id="ARBA00007230"/>
    </source>
</evidence>
<feature type="transmembrane region" description="Helical" evidence="6">
    <location>
        <begin position="73"/>
        <end position="98"/>
    </location>
</feature>
<feature type="transmembrane region" description="Helical" evidence="6">
    <location>
        <begin position="248"/>
        <end position="268"/>
    </location>
</feature>
<keyword evidence="4 6" id="KW-1133">Transmembrane helix</keyword>
<evidence type="ECO:0000256" key="3">
    <source>
        <dbReference type="ARBA" id="ARBA00022692"/>
    </source>
</evidence>
<accession>A0A5J4NV07</accession>
<feature type="transmembrane region" description="Helical" evidence="6">
    <location>
        <begin position="51"/>
        <end position="67"/>
    </location>
</feature>
<name>A0A5J4NV07_9TREM</name>
<dbReference type="PANTHER" id="PTHR12570:SF92">
    <property type="entry name" value="SPICHTHYIN, ISOFORM B"/>
    <property type="match status" value="1"/>
</dbReference>
<feature type="transmembrane region" description="Helical" evidence="6">
    <location>
        <begin position="217"/>
        <end position="236"/>
    </location>
</feature>
<evidence type="ECO:0000256" key="1">
    <source>
        <dbReference type="ARBA" id="ARBA00004141"/>
    </source>
</evidence>
<keyword evidence="3 6" id="KW-0812">Transmembrane</keyword>
<evidence type="ECO:0000256" key="6">
    <source>
        <dbReference type="SAM" id="Phobius"/>
    </source>
</evidence>
<dbReference type="SUPFAM" id="SSF103481">
    <property type="entry name" value="Multidrug resistance efflux transporter EmrE"/>
    <property type="match status" value="1"/>
</dbReference>
<dbReference type="PANTHER" id="PTHR12570">
    <property type="match status" value="1"/>
</dbReference>
<evidence type="ECO:0000313" key="8">
    <source>
        <dbReference type="Proteomes" id="UP000324629"/>
    </source>
</evidence>
<gene>
    <name evidence="7" type="ORF">DEA37_0005519</name>
</gene>
<comment type="similarity">
    <text evidence="2">Belongs to the NIPA family.</text>
</comment>
<reference evidence="7 8" key="1">
    <citation type="journal article" date="2019" name="Gigascience">
        <title>Whole-genome sequence of the oriental lung fluke Paragonimus westermani.</title>
        <authorList>
            <person name="Oey H."/>
            <person name="Zakrzewski M."/>
            <person name="Narain K."/>
            <person name="Devi K.R."/>
            <person name="Agatsuma T."/>
            <person name="Nawaratna S."/>
            <person name="Gobert G.N."/>
            <person name="Jones M.K."/>
            <person name="Ragan M.A."/>
            <person name="McManus D.P."/>
            <person name="Krause L."/>
        </authorList>
    </citation>
    <scope>NUCLEOTIDE SEQUENCE [LARGE SCALE GENOMIC DNA]</scope>
    <source>
        <strain evidence="7 8">IND2009</strain>
    </source>
</reference>
<dbReference type="InterPro" id="IPR037185">
    <property type="entry name" value="EmrE-like"/>
</dbReference>
<dbReference type="InterPro" id="IPR008521">
    <property type="entry name" value="Mg_trans_NIPA"/>
</dbReference>
<protein>
    <recommendedName>
        <fullName evidence="9">Magnesium transporter NIPA2</fullName>
    </recommendedName>
</protein>
<dbReference type="Proteomes" id="UP000324629">
    <property type="component" value="Unassembled WGS sequence"/>
</dbReference>
<evidence type="ECO:0000256" key="4">
    <source>
        <dbReference type="ARBA" id="ARBA00022989"/>
    </source>
</evidence>
<evidence type="ECO:0000313" key="7">
    <source>
        <dbReference type="EMBL" id="KAA3679339.1"/>
    </source>
</evidence>
<evidence type="ECO:0000256" key="5">
    <source>
        <dbReference type="ARBA" id="ARBA00023136"/>
    </source>
</evidence>
<keyword evidence="8" id="KW-1185">Reference proteome</keyword>
<evidence type="ECO:0008006" key="9">
    <source>
        <dbReference type="Google" id="ProtNLM"/>
    </source>
</evidence>
<dbReference type="EMBL" id="QNGE01000769">
    <property type="protein sequence ID" value="KAA3679339.1"/>
    <property type="molecule type" value="Genomic_DNA"/>
</dbReference>
<feature type="transmembrane region" description="Helical" evidence="6">
    <location>
        <begin position="150"/>
        <end position="168"/>
    </location>
</feature>
<comment type="subcellular location">
    <subcellularLocation>
        <location evidence="1">Membrane</location>
        <topology evidence="1">Multi-pass membrane protein</topology>
    </subcellularLocation>
</comment>
<organism evidence="7 8">
    <name type="scientific">Paragonimus westermani</name>
    <dbReference type="NCBI Taxonomy" id="34504"/>
    <lineage>
        <taxon>Eukaryota</taxon>
        <taxon>Metazoa</taxon>
        <taxon>Spiralia</taxon>
        <taxon>Lophotrochozoa</taxon>
        <taxon>Platyhelminthes</taxon>
        <taxon>Trematoda</taxon>
        <taxon>Digenea</taxon>
        <taxon>Plagiorchiida</taxon>
        <taxon>Troglotremata</taxon>
        <taxon>Troglotrematidae</taxon>
        <taxon>Paragonimus</taxon>
    </lineage>
</organism>
<dbReference type="GO" id="GO:0015095">
    <property type="term" value="F:magnesium ion transmembrane transporter activity"/>
    <property type="evidence" value="ECO:0007669"/>
    <property type="project" value="InterPro"/>
</dbReference>
<comment type="caution">
    <text evidence="7">The sequence shown here is derived from an EMBL/GenBank/DDBJ whole genome shotgun (WGS) entry which is preliminary data.</text>
</comment>